<keyword evidence="1" id="KW-0175">Coiled coil</keyword>
<sequence>MKTKTKPYGLSDAVVGESKAIIQVEIKPRILSKYKEKVNAVILPVLTSAQSNISFNYNFKIWENYTLADSSFNKSDRIDMVIGGDIFSSIIESGIKKDHGVLDQATKFGWILSGIIKEKVTGKITTAVTNLEGFWEIEDISTDDDIQEDDTTLKQYEETTKRDADGRFIVEIPFKKHKELKESRKKAVARIISMEKKFSKLKEEYIKFIKEYIDLGHMRKVDDKQKGKYYFPHQAVIPENNITTKLRVVFDASAKTSNGRSLNDIMCTGPKL</sequence>
<protein>
    <submittedName>
        <fullName evidence="3">Uncharacterized protein LOC125779244</fullName>
    </submittedName>
</protein>
<organism evidence="2 3">
    <name type="scientific">Bactrocera dorsalis</name>
    <name type="common">Oriental fruit fly</name>
    <name type="synonym">Dacus dorsalis</name>
    <dbReference type="NCBI Taxonomy" id="27457"/>
    <lineage>
        <taxon>Eukaryota</taxon>
        <taxon>Metazoa</taxon>
        <taxon>Ecdysozoa</taxon>
        <taxon>Arthropoda</taxon>
        <taxon>Hexapoda</taxon>
        <taxon>Insecta</taxon>
        <taxon>Pterygota</taxon>
        <taxon>Neoptera</taxon>
        <taxon>Endopterygota</taxon>
        <taxon>Diptera</taxon>
        <taxon>Brachycera</taxon>
        <taxon>Muscomorpha</taxon>
        <taxon>Tephritoidea</taxon>
        <taxon>Tephritidae</taxon>
        <taxon>Bactrocera</taxon>
        <taxon>Bactrocera</taxon>
    </lineage>
</organism>
<keyword evidence="2" id="KW-1185">Reference proteome</keyword>
<evidence type="ECO:0000313" key="3">
    <source>
        <dbReference type="RefSeq" id="XP_049315839.1"/>
    </source>
</evidence>
<dbReference type="Proteomes" id="UP001652620">
    <property type="component" value="Chromosome 6"/>
</dbReference>
<dbReference type="PANTHER" id="PTHR47331">
    <property type="entry name" value="PHD-TYPE DOMAIN-CONTAINING PROTEIN"/>
    <property type="match status" value="1"/>
</dbReference>
<proteinExistence type="predicted"/>
<dbReference type="GeneID" id="125779244"/>
<dbReference type="PANTHER" id="PTHR47331:SF5">
    <property type="entry name" value="RIBONUCLEASE H"/>
    <property type="match status" value="1"/>
</dbReference>
<dbReference type="RefSeq" id="XP_049315839.1">
    <property type="nucleotide sequence ID" value="XM_049459882.1"/>
</dbReference>
<reference evidence="3" key="1">
    <citation type="submission" date="2025-08" db="UniProtKB">
        <authorList>
            <consortium name="RefSeq"/>
        </authorList>
    </citation>
    <scope>IDENTIFICATION</scope>
    <source>
        <tissue evidence="3">Adult</tissue>
    </source>
</reference>
<accession>A0ABM3K2Y7</accession>
<evidence type="ECO:0000313" key="2">
    <source>
        <dbReference type="Proteomes" id="UP001652620"/>
    </source>
</evidence>
<gene>
    <name evidence="3" type="primary">LOC125779244</name>
</gene>
<evidence type="ECO:0000256" key="1">
    <source>
        <dbReference type="SAM" id="Coils"/>
    </source>
</evidence>
<feature type="coiled-coil region" evidence="1">
    <location>
        <begin position="177"/>
        <end position="204"/>
    </location>
</feature>
<name>A0ABM3K2Y7_BACDO</name>